<organism evidence="2 3">
    <name type="scientific">Pontimicrobium aquaticum</name>
    <dbReference type="NCBI Taxonomy" id="2565367"/>
    <lineage>
        <taxon>Bacteria</taxon>
        <taxon>Pseudomonadati</taxon>
        <taxon>Bacteroidota</taxon>
        <taxon>Flavobacteriia</taxon>
        <taxon>Flavobacteriales</taxon>
        <taxon>Flavobacteriaceae</taxon>
        <taxon>Pontimicrobium</taxon>
    </lineage>
</organism>
<gene>
    <name evidence="2" type="ORF">E5167_13450</name>
</gene>
<dbReference type="NCBIfam" id="TIGR02118">
    <property type="entry name" value="EthD family reductase"/>
    <property type="match status" value="1"/>
</dbReference>
<protein>
    <submittedName>
        <fullName evidence="2">EthD family reductase</fullName>
    </submittedName>
</protein>
<accession>A0A4V5LPW6</accession>
<comment type="caution">
    <text evidence="2">The sequence shown here is derived from an EMBL/GenBank/DDBJ whole genome shotgun (WGS) entry which is preliminary data.</text>
</comment>
<dbReference type="InterPro" id="IPR011008">
    <property type="entry name" value="Dimeric_a/b-barrel"/>
</dbReference>
<dbReference type="PANTHER" id="PTHR40260:SF2">
    <property type="entry name" value="BLR8190 PROTEIN"/>
    <property type="match status" value="1"/>
</dbReference>
<reference evidence="2 3" key="1">
    <citation type="submission" date="2019-04" db="EMBL/GenBank/DDBJ databases">
        <title>Lacinutrix sp. nov., isolated from marine water.</title>
        <authorList>
            <person name="Kim W."/>
        </authorList>
    </citation>
    <scope>NUCLEOTIDE SEQUENCE [LARGE SCALE GENOMIC DNA]</scope>
    <source>
        <strain evidence="2 3">CAU 1491</strain>
    </source>
</reference>
<dbReference type="RefSeq" id="WP_136844683.1">
    <property type="nucleotide sequence ID" value="NZ_SUPL01000008.1"/>
</dbReference>
<sequence>MQKLTVLYKHPADPKAFEKYYKEKHLPLAATMKGVSKIEITKLQGTPDGQKADYYRMAELYFTSPEQMQETMASPEGRATVNDLSNFATGGVNVIVGFIENDI</sequence>
<dbReference type="GO" id="GO:0016491">
    <property type="term" value="F:oxidoreductase activity"/>
    <property type="evidence" value="ECO:0007669"/>
    <property type="project" value="InterPro"/>
</dbReference>
<evidence type="ECO:0000313" key="2">
    <source>
        <dbReference type="EMBL" id="TJY32839.1"/>
    </source>
</evidence>
<dbReference type="Proteomes" id="UP000307657">
    <property type="component" value="Unassembled WGS sequence"/>
</dbReference>
<dbReference type="SUPFAM" id="SSF54909">
    <property type="entry name" value="Dimeric alpha+beta barrel"/>
    <property type="match status" value="1"/>
</dbReference>
<dbReference type="EMBL" id="SUPL01000008">
    <property type="protein sequence ID" value="TJY32839.1"/>
    <property type="molecule type" value="Genomic_DNA"/>
</dbReference>
<evidence type="ECO:0000313" key="3">
    <source>
        <dbReference type="Proteomes" id="UP000307657"/>
    </source>
</evidence>
<dbReference type="OrthoDB" id="5343971at2"/>
<feature type="domain" description="EthD" evidence="1">
    <location>
        <begin position="9"/>
        <end position="89"/>
    </location>
</feature>
<name>A0A4V5LPW6_9FLAO</name>
<dbReference type="Gene3D" id="3.30.70.100">
    <property type="match status" value="1"/>
</dbReference>
<keyword evidence="3" id="KW-1185">Reference proteome</keyword>
<dbReference type="AlphaFoldDB" id="A0A4V5LPW6"/>
<dbReference type="Pfam" id="PF07110">
    <property type="entry name" value="EthD"/>
    <property type="match status" value="1"/>
</dbReference>
<dbReference type="InterPro" id="IPR009799">
    <property type="entry name" value="EthD_dom"/>
</dbReference>
<evidence type="ECO:0000259" key="1">
    <source>
        <dbReference type="Pfam" id="PF07110"/>
    </source>
</evidence>
<dbReference type="PANTHER" id="PTHR40260">
    <property type="entry name" value="BLR8190 PROTEIN"/>
    <property type="match status" value="1"/>
</dbReference>
<proteinExistence type="predicted"/>